<dbReference type="CDD" id="cd09323">
    <property type="entry name" value="TDT_SLAC1_like"/>
    <property type="match status" value="1"/>
</dbReference>
<keyword evidence="7" id="KW-1185">Reference proteome</keyword>
<evidence type="ECO:0000256" key="1">
    <source>
        <dbReference type="ARBA" id="ARBA00004141"/>
    </source>
</evidence>
<feature type="transmembrane region" description="Helical" evidence="5">
    <location>
        <begin position="202"/>
        <end position="220"/>
    </location>
</feature>
<organism evidence="6 7">
    <name type="scientific">Sedimenticola selenatireducens</name>
    <dbReference type="NCBI Taxonomy" id="191960"/>
    <lineage>
        <taxon>Bacteria</taxon>
        <taxon>Pseudomonadati</taxon>
        <taxon>Pseudomonadota</taxon>
        <taxon>Gammaproteobacteria</taxon>
        <taxon>Chromatiales</taxon>
        <taxon>Sedimenticolaceae</taxon>
        <taxon>Sedimenticola</taxon>
    </lineage>
</organism>
<feature type="transmembrane region" description="Helical" evidence="5">
    <location>
        <begin position="41"/>
        <end position="61"/>
    </location>
</feature>
<evidence type="ECO:0000313" key="6">
    <source>
        <dbReference type="EMBL" id="TVO71210.1"/>
    </source>
</evidence>
<feature type="transmembrane region" description="Helical" evidence="5">
    <location>
        <begin position="81"/>
        <end position="99"/>
    </location>
</feature>
<feature type="transmembrane region" description="Helical" evidence="5">
    <location>
        <begin position="12"/>
        <end position="29"/>
    </location>
</feature>
<keyword evidence="3 5" id="KW-1133">Transmembrane helix</keyword>
<dbReference type="GO" id="GO:0005886">
    <property type="term" value="C:plasma membrane"/>
    <property type="evidence" value="ECO:0007669"/>
    <property type="project" value="TreeGrafter"/>
</dbReference>
<dbReference type="InterPro" id="IPR038665">
    <property type="entry name" value="Voltage-dep_anion_channel_sf"/>
</dbReference>
<feature type="transmembrane region" description="Helical" evidence="5">
    <location>
        <begin position="141"/>
        <end position="162"/>
    </location>
</feature>
<evidence type="ECO:0000313" key="7">
    <source>
        <dbReference type="Proteomes" id="UP000316649"/>
    </source>
</evidence>
<dbReference type="EMBL" id="VMNH01000022">
    <property type="protein sequence ID" value="TVO71210.1"/>
    <property type="molecule type" value="Genomic_DNA"/>
</dbReference>
<comment type="subcellular location">
    <subcellularLocation>
        <location evidence="1">Membrane</location>
        <topology evidence="1">Multi-pass membrane protein</topology>
    </subcellularLocation>
</comment>
<accession>A0A557S1A7</accession>
<dbReference type="GO" id="GO:0046583">
    <property type="term" value="F:monoatomic cation efflux transmembrane transporter activity"/>
    <property type="evidence" value="ECO:0007669"/>
    <property type="project" value="TreeGrafter"/>
</dbReference>
<feature type="transmembrane region" description="Helical" evidence="5">
    <location>
        <begin position="105"/>
        <end position="129"/>
    </location>
</feature>
<dbReference type="PANTHER" id="PTHR37955">
    <property type="entry name" value="TELLURITE RESISTANCE PROTEIN TEHA"/>
    <property type="match status" value="1"/>
</dbReference>
<dbReference type="OrthoDB" id="309023at2"/>
<name>A0A557S1A7_9GAMM</name>
<feature type="transmembrane region" description="Helical" evidence="5">
    <location>
        <begin position="226"/>
        <end position="246"/>
    </location>
</feature>
<dbReference type="Pfam" id="PF03595">
    <property type="entry name" value="SLAC1"/>
    <property type="match status" value="1"/>
</dbReference>
<evidence type="ECO:0000256" key="5">
    <source>
        <dbReference type="SAM" id="Phobius"/>
    </source>
</evidence>
<proteinExistence type="predicted"/>
<gene>
    <name evidence="6" type="ORF">FHP88_14380</name>
</gene>
<feature type="transmembrane region" description="Helical" evidence="5">
    <location>
        <begin position="258"/>
        <end position="277"/>
    </location>
</feature>
<protein>
    <submittedName>
        <fullName evidence="6">C4-dicarboxylate ABC transporter</fullName>
    </submittedName>
</protein>
<dbReference type="RefSeq" id="WP_144359789.1">
    <property type="nucleotide sequence ID" value="NZ_VMNH01000022.1"/>
</dbReference>
<dbReference type="Gene3D" id="1.50.10.150">
    <property type="entry name" value="Voltage-dependent anion channel"/>
    <property type="match status" value="1"/>
</dbReference>
<sequence>MLPASRLQHFPVAFFSMIMGLSGLSIAWDKAHTVLIPDLDLGAVLGLLTGIVFLALALAYAAKLMRFRTAVVAELHHPIKLNFYPTISISLILLSIVSLERAPALAQGLWLVGTGLHLVLTLYVMSVWIHHKHFRIEHMNPAWFIPVVGNALVPITGCGLGFDELSWFFFSIGVVFWLVLMTIFFNRVFFHEPLPEKLMPTFFILIAPPAVAFLAYMKLQHAELDVFARILYYSGLFLTLLLLTQVGRFARLNFSLSWWAYSFPLSAITVATLVMAQVTGQPFFTGLGWVLLGLLSVVVAYLVLRTTRAVMVGKICQPE</sequence>
<evidence type="ECO:0000256" key="4">
    <source>
        <dbReference type="ARBA" id="ARBA00023136"/>
    </source>
</evidence>
<reference evidence="6 7" key="1">
    <citation type="submission" date="2019-07" db="EMBL/GenBank/DDBJ databases">
        <title>The pathways for chlorine oxyanion respiration interact through the shared metabolite chlorate.</title>
        <authorList>
            <person name="Barnum T.P."/>
            <person name="Cheng Y."/>
            <person name="Hill K.A."/>
            <person name="Lucas L.N."/>
            <person name="Carlson H.K."/>
            <person name="Coates J.D."/>
        </authorList>
    </citation>
    <scope>NUCLEOTIDE SEQUENCE [LARGE SCALE GENOMIC DNA]</scope>
    <source>
        <strain evidence="6 7">BK-1</strain>
    </source>
</reference>
<dbReference type="InterPro" id="IPR052951">
    <property type="entry name" value="Tellurite_res_ion_channel"/>
</dbReference>
<keyword evidence="2 5" id="KW-0812">Transmembrane</keyword>
<dbReference type="PANTHER" id="PTHR37955:SF1">
    <property type="entry name" value="DEP DOMAIN-CONTAINING PROTEIN"/>
    <property type="match status" value="1"/>
</dbReference>
<feature type="transmembrane region" description="Helical" evidence="5">
    <location>
        <begin position="283"/>
        <end position="304"/>
    </location>
</feature>
<evidence type="ECO:0000256" key="2">
    <source>
        <dbReference type="ARBA" id="ARBA00022692"/>
    </source>
</evidence>
<keyword evidence="4 5" id="KW-0472">Membrane</keyword>
<dbReference type="Proteomes" id="UP000316649">
    <property type="component" value="Unassembled WGS sequence"/>
</dbReference>
<dbReference type="InterPro" id="IPR004695">
    <property type="entry name" value="SLAC1/Mae1/Ssu1/TehA"/>
</dbReference>
<dbReference type="AlphaFoldDB" id="A0A557S1A7"/>
<comment type="caution">
    <text evidence="6">The sequence shown here is derived from an EMBL/GenBank/DDBJ whole genome shotgun (WGS) entry which is preliminary data.</text>
</comment>
<feature type="transmembrane region" description="Helical" evidence="5">
    <location>
        <begin position="168"/>
        <end position="190"/>
    </location>
</feature>
<evidence type="ECO:0000256" key="3">
    <source>
        <dbReference type="ARBA" id="ARBA00022989"/>
    </source>
</evidence>